<name>A0ABW9YIZ4_9GAMM</name>
<dbReference type="InterPro" id="IPR005119">
    <property type="entry name" value="LysR_subst-bd"/>
</dbReference>
<dbReference type="Pfam" id="PF03466">
    <property type="entry name" value="LysR_substrate"/>
    <property type="match status" value="1"/>
</dbReference>
<dbReference type="PROSITE" id="PS50931">
    <property type="entry name" value="HTH_LYSR"/>
    <property type="match status" value="1"/>
</dbReference>
<evidence type="ECO:0000256" key="1">
    <source>
        <dbReference type="ARBA" id="ARBA00009437"/>
    </source>
</evidence>
<dbReference type="PANTHER" id="PTHR30126:SF91">
    <property type="entry name" value="LYSR FAMILY TRANSCRIPTIONAL REGULATOR"/>
    <property type="match status" value="1"/>
</dbReference>
<organism evidence="6 7">
    <name type="scientific">Photobacterium alginatilyticum</name>
    <dbReference type="NCBI Taxonomy" id="1775171"/>
    <lineage>
        <taxon>Bacteria</taxon>
        <taxon>Pseudomonadati</taxon>
        <taxon>Pseudomonadota</taxon>
        <taxon>Gammaproteobacteria</taxon>
        <taxon>Vibrionales</taxon>
        <taxon>Vibrionaceae</taxon>
        <taxon>Photobacterium</taxon>
    </lineage>
</organism>
<dbReference type="SUPFAM" id="SSF53850">
    <property type="entry name" value="Periplasmic binding protein-like II"/>
    <property type="match status" value="1"/>
</dbReference>
<reference evidence="6 7" key="1">
    <citation type="journal article" date="2017" name="Int. J. Syst. Evol. Microbiol.">
        <title>Photobacterium alginatilyticum sp. nov., a marine bacterium isolated from bottom seawater.</title>
        <authorList>
            <person name="Wang X."/>
            <person name="Wang Y."/>
            <person name="Yang X."/>
            <person name="Sun H."/>
            <person name="Li B."/>
            <person name="Zhang X.H."/>
        </authorList>
    </citation>
    <scope>NUCLEOTIDE SEQUENCE [LARGE SCALE GENOMIC DNA]</scope>
    <source>
        <strain evidence="6 7">P03D4</strain>
    </source>
</reference>
<feature type="domain" description="HTH lysR-type" evidence="5">
    <location>
        <begin position="4"/>
        <end position="61"/>
    </location>
</feature>
<evidence type="ECO:0000256" key="4">
    <source>
        <dbReference type="ARBA" id="ARBA00023163"/>
    </source>
</evidence>
<dbReference type="InterPro" id="IPR036388">
    <property type="entry name" value="WH-like_DNA-bd_sf"/>
</dbReference>
<accession>A0ABW9YIZ4</accession>
<evidence type="ECO:0000313" key="7">
    <source>
        <dbReference type="Proteomes" id="UP000738517"/>
    </source>
</evidence>
<dbReference type="InterPro" id="IPR000847">
    <property type="entry name" value="LysR_HTH_N"/>
</dbReference>
<evidence type="ECO:0000259" key="5">
    <source>
        <dbReference type="PROSITE" id="PS50931"/>
    </source>
</evidence>
<dbReference type="Pfam" id="PF00126">
    <property type="entry name" value="HTH_1"/>
    <property type="match status" value="1"/>
</dbReference>
<keyword evidence="4" id="KW-0804">Transcription</keyword>
<dbReference type="Gene3D" id="1.10.10.10">
    <property type="entry name" value="Winged helix-like DNA-binding domain superfamily/Winged helix DNA-binding domain"/>
    <property type="match status" value="1"/>
</dbReference>
<dbReference type="InterPro" id="IPR036390">
    <property type="entry name" value="WH_DNA-bd_sf"/>
</dbReference>
<keyword evidence="2" id="KW-0805">Transcription regulation</keyword>
<comment type="caution">
    <text evidence="6">The sequence shown here is derived from an EMBL/GenBank/DDBJ whole genome shotgun (WGS) entry which is preliminary data.</text>
</comment>
<dbReference type="EMBL" id="RSEJ01000015">
    <property type="protein sequence ID" value="NBI53799.1"/>
    <property type="molecule type" value="Genomic_DNA"/>
</dbReference>
<comment type="similarity">
    <text evidence="1">Belongs to the LysR transcriptional regulatory family.</text>
</comment>
<keyword evidence="3" id="KW-0238">DNA-binding</keyword>
<gene>
    <name evidence="6" type="ORF">EIZ48_14565</name>
</gene>
<protein>
    <submittedName>
        <fullName evidence="6">LysR family transcriptional regulator</fullName>
    </submittedName>
</protein>
<dbReference type="CDD" id="cd05466">
    <property type="entry name" value="PBP2_LTTR_substrate"/>
    <property type="match status" value="1"/>
</dbReference>
<evidence type="ECO:0000256" key="3">
    <source>
        <dbReference type="ARBA" id="ARBA00023125"/>
    </source>
</evidence>
<evidence type="ECO:0000313" key="6">
    <source>
        <dbReference type="EMBL" id="NBI53799.1"/>
    </source>
</evidence>
<dbReference type="PANTHER" id="PTHR30126">
    <property type="entry name" value="HTH-TYPE TRANSCRIPTIONAL REGULATOR"/>
    <property type="match status" value="1"/>
</dbReference>
<dbReference type="Proteomes" id="UP000738517">
    <property type="component" value="Unassembled WGS sequence"/>
</dbReference>
<dbReference type="Gene3D" id="3.40.190.290">
    <property type="match status" value="1"/>
</dbReference>
<sequence length="302" mass="33888">MLRFSFDQLQAFIAVAEQGSFSKAARELKKDRSTIHQQVGNLEIDLGLTLFNRSGKFPVMTEAAQPLFRHALLVIRQAEQLQSVSESLYSRQEPELTIYHDITLPVAVIRSVDAALRQQFPDTQIHWLHRGKQEGVEALLSGKVDLSIVMNSARAMVPPKGIAFTNLGFMAFHFYTACDSPLQSLPIVTLNELQSEQQYMLENYANAGLGETLRMSARNSMISNMDVLLGLLQDSGWALLPLHIAESEEYCGRLKRLEVDFLNHVGRWGYALLYCEQGKTGPVKTAAMEAVKKQFRMLLAAE</sequence>
<proteinExistence type="inferred from homology"/>
<keyword evidence="7" id="KW-1185">Reference proteome</keyword>
<dbReference type="RefSeq" id="WP_160652762.1">
    <property type="nucleotide sequence ID" value="NZ_RSEJ01000015.1"/>
</dbReference>
<dbReference type="SUPFAM" id="SSF46785">
    <property type="entry name" value="Winged helix' DNA-binding domain"/>
    <property type="match status" value="1"/>
</dbReference>
<evidence type="ECO:0000256" key="2">
    <source>
        <dbReference type="ARBA" id="ARBA00023015"/>
    </source>
</evidence>